<name>A0A2S9J028_9SPHI</name>
<evidence type="ECO:0000313" key="2">
    <source>
        <dbReference type="Proteomes" id="UP000239711"/>
    </source>
</evidence>
<reference evidence="1 2" key="1">
    <citation type="submission" date="2018-02" db="EMBL/GenBank/DDBJ databases">
        <title>The draft genome of Sphingobacterium sp. 5JN-11.</title>
        <authorList>
            <person name="Liu L."/>
            <person name="Li L."/>
            <person name="Liang L."/>
            <person name="Zhang X."/>
            <person name="Wang T."/>
        </authorList>
    </citation>
    <scope>NUCLEOTIDE SEQUENCE [LARGE SCALE GENOMIC DNA]</scope>
    <source>
        <strain evidence="1 2">5JN-11</strain>
    </source>
</reference>
<protein>
    <submittedName>
        <fullName evidence="1">Uncharacterized protein</fullName>
    </submittedName>
</protein>
<keyword evidence="2" id="KW-1185">Reference proteome</keyword>
<organism evidence="1 2">
    <name type="scientific">Sphingobacterium haloxyli</name>
    <dbReference type="NCBI Taxonomy" id="2100533"/>
    <lineage>
        <taxon>Bacteria</taxon>
        <taxon>Pseudomonadati</taxon>
        <taxon>Bacteroidota</taxon>
        <taxon>Sphingobacteriia</taxon>
        <taxon>Sphingobacteriales</taxon>
        <taxon>Sphingobacteriaceae</taxon>
        <taxon>Sphingobacterium</taxon>
    </lineage>
</organism>
<accession>A0A2S9J028</accession>
<comment type="caution">
    <text evidence="1">The sequence shown here is derived from an EMBL/GenBank/DDBJ whole genome shotgun (WGS) entry which is preliminary data.</text>
</comment>
<dbReference type="EMBL" id="PVBQ01000017">
    <property type="protein sequence ID" value="PRD46137.1"/>
    <property type="molecule type" value="Genomic_DNA"/>
</dbReference>
<gene>
    <name evidence="1" type="ORF">C5745_17095</name>
</gene>
<dbReference type="Proteomes" id="UP000239711">
    <property type="component" value="Unassembled WGS sequence"/>
</dbReference>
<dbReference type="AlphaFoldDB" id="A0A2S9J028"/>
<evidence type="ECO:0000313" key="1">
    <source>
        <dbReference type="EMBL" id="PRD46137.1"/>
    </source>
</evidence>
<proteinExistence type="predicted"/>
<sequence length="68" mass="7660">MIAHLLRQIINRTSFLHLATGNSLAIMVEVPRCLNDLQQDQPLLLLQTNNGKKELSKADIFQLNQCSS</sequence>